<dbReference type="AlphaFoldDB" id="J0WMD7"/>
<organism evidence="2 3">
    <name type="scientific">Auricularia subglabra (strain TFB-10046 / SS5)</name>
    <name type="common">White-rot fungus</name>
    <name type="synonym">Auricularia delicata (strain TFB10046)</name>
    <dbReference type="NCBI Taxonomy" id="717982"/>
    <lineage>
        <taxon>Eukaryota</taxon>
        <taxon>Fungi</taxon>
        <taxon>Dikarya</taxon>
        <taxon>Basidiomycota</taxon>
        <taxon>Agaricomycotina</taxon>
        <taxon>Agaricomycetes</taxon>
        <taxon>Auriculariales</taxon>
        <taxon>Auriculariaceae</taxon>
        <taxon>Auricularia</taxon>
    </lineage>
</organism>
<evidence type="ECO:0000256" key="1">
    <source>
        <dbReference type="SAM" id="MobiDB-lite"/>
    </source>
</evidence>
<feature type="compositionally biased region" description="Polar residues" evidence="1">
    <location>
        <begin position="508"/>
        <end position="534"/>
    </location>
</feature>
<sequence>MTPDVTTQPTVKATDMERSRRGPKTGISKAIVDWGFPLIVEYGQMKCSGKAKEAKAFKARMLQEFDDDTHLSKPMDQVHLDFYPVTETVDTLKKRVHEWFLRTERQSWDSGDLWRFRLAQAGATASPDVAAAAQPRAQTTLDAFRAANKSEIKQRMDELMDKELDDADDADERRDARLQYHSRAAKELYDALDADAKAAYEAEARASKAAADSSKDSVEMIESHRDQLVKDLQKVLRRVRGGYYGIAVMSTEVAFYDHEKKQARTWCFSNARFDLSSSGYPMWKDSESYEDAFVAFKEHAKAYIAGCVAREEKGKTASADLGDVASPDTQARQEVSHSDRPEPDETSREDEETPDQPFPPPHARRHQQMNSLGEKERATAGELETEPGFSTDDLVTRDESPPPTQTPRRLRKRSAGKELGGSADDLVTGDGFPPATRTPRRLRKKTSAEMTRSTVEPEEHTTRTPSPQGIESIGPAATTSPYLAPANGADAPTMNALQPSGELRHQSLDVSEASTAVQQTDDTPDSANGGTATAASLAPVPSGANTGGRKNGKSKVGKASGSAKKSGKSGEAMQPANARGVKRGGQRWVA</sequence>
<reference evidence="3" key="1">
    <citation type="journal article" date="2012" name="Science">
        <title>The Paleozoic origin of enzymatic lignin decomposition reconstructed from 31 fungal genomes.</title>
        <authorList>
            <person name="Floudas D."/>
            <person name="Binder M."/>
            <person name="Riley R."/>
            <person name="Barry K."/>
            <person name="Blanchette R.A."/>
            <person name="Henrissat B."/>
            <person name="Martinez A.T."/>
            <person name="Otillar R."/>
            <person name="Spatafora J.W."/>
            <person name="Yadav J.S."/>
            <person name="Aerts A."/>
            <person name="Benoit I."/>
            <person name="Boyd A."/>
            <person name="Carlson A."/>
            <person name="Copeland A."/>
            <person name="Coutinho P.M."/>
            <person name="de Vries R.P."/>
            <person name="Ferreira P."/>
            <person name="Findley K."/>
            <person name="Foster B."/>
            <person name="Gaskell J."/>
            <person name="Glotzer D."/>
            <person name="Gorecki P."/>
            <person name="Heitman J."/>
            <person name="Hesse C."/>
            <person name="Hori C."/>
            <person name="Igarashi K."/>
            <person name="Jurgens J.A."/>
            <person name="Kallen N."/>
            <person name="Kersten P."/>
            <person name="Kohler A."/>
            <person name="Kuees U."/>
            <person name="Kumar T.K.A."/>
            <person name="Kuo A."/>
            <person name="LaButti K."/>
            <person name="Larrondo L.F."/>
            <person name="Lindquist E."/>
            <person name="Ling A."/>
            <person name="Lombard V."/>
            <person name="Lucas S."/>
            <person name="Lundell T."/>
            <person name="Martin R."/>
            <person name="McLaughlin D.J."/>
            <person name="Morgenstern I."/>
            <person name="Morin E."/>
            <person name="Murat C."/>
            <person name="Nagy L.G."/>
            <person name="Nolan M."/>
            <person name="Ohm R.A."/>
            <person name="Patyshakuliyeva A."/>
            <person name="Rokas A."/>
            <person name="Ruiz-Duenas F.J."/>
            <person name="Sabat G."/>
            <person name="Salamov A."/>
            <person name="Samejima M."/>
            <person name="Schmutz J."/>
            <person name="Slot J.C."/>
            <person name="St John F."/>
            <person name="Stenlid J."/>
            <person name="Sun H."/>
            <person name="Sun S."/>
            <person name="Syed K."/>
            <person name="Tsang A."/>
            <person name="Wiebenga A."/>
            <person name="Young D."/>
            <person name="Pisabarro A."/>
            <person name="Eastwood D.C."/>
            <person name="Martin F."/>
            <person name="Cullen D."/>
            <person name="Grigoriev I.V."/>
            <person name="Hibbett D.S."/>
        </authorList>
    </citation>
    <scope>NUCLEOTIDE SEQUENCE [LARGE SCALE GENOMIC DNA]</scope>
    <source>
        <strain evidence="3">TFB10046</strain>
    </source>
</reference>
<dbReference type="InParanoid" id="J0WMD7"/>
<feature type="region of interest" description="Disordered" evidence="1">
    <location>
        <begin position="1"/>
        <end position="24"/>
    </location>
</feature>
<gene>
    <name evidence="2" type="ORF">AURDEDRAFT_177411</name>
</gene>
<feature type="compositionally biased region" description="Polar residues" evidence="1">
    <location>
        <begin position="1"/>
        <end position="11"/>
    </location>
</feature>
<dbReference type="EMBL" id="JH688199">
    <property type="protein sequence ID" value="EJD33500.1"/>
    <property type="molecule type" value="Genomic_DNA"/>
</dbReference>
<accession>J0WMD7</accession>
<proteinExistence type="predicted"/>
<feature type="compositionally biased region" description="Basic residues" evidence="1">
    <location>
        <begin position="580"/>
        <end position="590"/>
    </location>
</feature>
<name>J0WMD7_AURST</name>
<feature type="compositionally biased region" description="Basic and acidic residues" evidence="1">
    <location>
        <begin position="334"/>
        <end position="346"/>
    </location>
</feature>
<evidence type="ECO:0000313" key="3">
    <source>
        <dbReference type="Proteomes" id="UP000006514"/>
    </source>
</evidence>
<protein>
    <submittedName>
        <fullName evidence="2">Uncharacterized protein</fullName>
    </submittedName>
</protein>
<dbReference type="Proteomes" id="UP000006514">
    <property type="component" value="Unassembled WGS sequence"/>
</dbReference>
<dbReference type="KEGG" id="adl:AURDEDRAFT_177411"/>
<feature type="region of interest" description="Disordered" evidence="1">
    <location>
        <begin position="317"/>
        <end position="590"/>
    </location>
</feature>
<evidence type="ECO:0000313" key="2">
    <source>
        <dbReference type="EMBL" id="EJD33500.1"/>
    </source>
</evidence>
<keyword evidence="3" id="KW-1185">Reference proteome</keyword>